<evidence type="ECO:0000256" key="11">
    <source>
        <dbReference type="SAM" id="Coils"/>
    </source>
</evidence>
<reference evidence="13 14" key="1">
    <citation type="submission" date="2024-02" db="EMBL/GenBank/DDBJ databases">
        <title>Genome and pathogenicity analysis of Helicobacter mastomyrinus isolated from mice.</title>
        <authorList>
            <person name="Zhu L."/>
        </authorList>
    </citation>
    <scope>NUCLEOTIDE SEQUENCE [LARGE SCALE GENOMIC DNA]</scope>
    <source>
        <strain evidence="13 14">Hm-17</strain>
    </source>
</reference>
<comment type="function">
    <text evidence="10">Subunit R is required for both nuclease and ATPase activities, but not for modification.</text>
</comment>
<dbReference type="GO" id="GO:0009035">
    <property type="term" value="F:type I site-specific deoxyribonuclease activity"/>
    <property type="evidence" value="ECO:0007669"/>
    <property type="project" value="UniProtKB-EC"/>
</dbReference>
<dbReference type="EMBL" id="CP145316">
    <property type="protein sequence ID" value="XAM18369.1"/>
    <property type="molecule type" value="Genomic_DNA"/>
</dbReference>
<keyword evidence="11" id="KW-0175">Coiled coil</keyword>
<dbReference type="InterPro" id="IPR021810">
    <property type="entry name" value="T1RH-like_C"/>
</dbReference>
<keyword evidence="7 10" id="KW-0378">Hydrolase</keyword>
<dbReference type="NCBIfam" id="TIGR00348">
    <property type="entry name" value="hsdR"/>
    <property type="match status" value="1"/>
</dbReference>
<proteinExistence type="inferred from homology"/>
<dbReference type="InterPro" id="IPR027417">
    <property type="entry name" value="P-loop_NTPase"/>
</dbReference>
<keyword evidence="9 10" id="KW-0238">DNA-binding</keyword>
<dbReference type="PANTHER" id="PTHR30195:SF15">
    <property type="entry name" value="TYPE I RESTRICTION ENZYME HINDI ENDONUCLEASE SUBUNIT"/>
    <property type="match status" value="1"/>
</dbReference>
<evidence type="ECO:0000256" key="9">
    <source>
        <dbReference type="ARBA" id="ARBA00023125"/>
    </source>
</evidence>
<evidence type="ECO:0000256" key="1">
    <source>
        <dbReference type="ARBA" id="ARBA00000851"/>
    </source>
</evidence>
<dbReference type="InterPro" id="IPR051268">
    <property type="entry name" value="Type-I_R_enzyme_R_subunit"/>
</dbReference>
<feature type="domain" description="Helicase ATP-binding" evidence="12">
    <location>
        <begin position="291"/>
        <end position="468"/>
    </location>
</feature>
<evidence type="ECO:0000256" key="6">
    <source>
        <dbReference type="ARBA" id="ARBA00022759"/>
    </source>
</evidence>
<gene>
    <name evidence="13" type="ORF">V3I05_01415</name>
</gene>
<keyword evidence="8 10" id="KW-0067">ATP-binding</keyword>
<keyword evidence="14" id="KW-1185">Reference proteome</keyword>
<dbReference type="InterPro" id="IPR004473">
    <property type="entry name" value="Restrct_endonuc_typeI_HsdR"/>
</dbReference>
<evidence type="ECO:0000313" key="14">
    <source>
        <dbReference type="Proteomes" id="UP001434737"/>
    </source>
</evidence>
<dbReference type="InterPro" id="IPR007409">
    <property type="entry name" value="Restrct_endonuc_type1_HsdR_N"/>
</dbReference>
<evidence type="ECO:0000256" key="7">
    <source>
        <dbReference type="ARBA" id="ARBA00022801"/>
    </source>
</evidence>
<dbReference type="InterPro" id="IPR040980">
    <property type="entry name" value="SWI2_SNF2"/>
</dbReference>
<comment type="similarity">
    <text evidence="2 10">Belongs to the HsdR family.</text>
</comment>
<evidence type="ECO:0000256" key="8">
    <source>
        <dbReference type="ARBA" id="ARBA00022840"/>
    </source>
</evidence>
<protein>
    <recommendedName>
        <fullName evidence="10">Type I restriction enzyme endonuclease subunit</fullName>
        <shortName evidence="10">R protein</shortName>
        <ecNumber evidence="10">3.1.21.3</ecNumber>
    </recommendedName>
</protein>
<keyword evidence="3" id="KW-0540">Nuclease</keyword>
<dbReference type="Gene3D" id="3.90.1570.50">
    <property type="match status" value="1"/>
</dbReference>
<dbReference type="EC" id="3.1.21.3" evidence="10"/>
<keyword evidence="4 10" id="KW-0547">Nucleotide-binding</keyword>
<keyword evidence="6 13" id="KW-0255">Endonuclease</keyword>
<dbReference type="PANTHER" id="PTHR30195">
    <property type="entry name" value="TYPE I SITE-SPECIFIC DEOXYRIBONUCLEASE PROTEIN SUBUNIT M AND R"/>
    <property type="match status" value="1"/>
</dbReference>
<organism evidence="13 14">
    <name type="scientific">Helicobacter mastomyrinus</name>
    <dbReference type="NCBI Taxonomy" id="287948"/>
    <lineage>
        <taxon>Bacteria</taxon>
        <taxon>Pseudomonadati</taxon>
        <taxon>Campylobacterota</taxon>
        <taxon>Epsilonproteobacteria</taxon>
        <taxon>Campylobacterales</taxon>
        <taxon>Helicobacteraceae</taxon>
        <taxon>Helicobacter</taxon>
    </lineage>
</organism>
<accession>A0ABZ3F7I0</accession>
<sequence length="1030" mass="116878">MQEPQKLDENAVESLLLQSLENAGYDYKSGKELERKSEEWILEGAFKEAVWRINFADSKPCNLNLSYKIQEQLISEALARLKALENEELLEANAKCHAYLTQGIPLEVLLDGEMRGILLQVLDFENPQNNHFLCANQLHFESKMPKRPDVVLFINGLPLVVCELKNPLNPNATLQNAYHQIQTYKAQIPMLFISNALCMVSDGLNSKVGSLSTDFTRFMVWKDEDKTDTQMPQIPDVLKPHNLLEFTRFFILFEKETFYDKAGLSTTQINKKIAAYHQYYAVQKAIESARSAMNGDKRGGVLWHTQGSGKSLTMVFFSAKAIASFANPTLLLITDRNDLDEQLFGTFARAKELLRTEPILATSTQDLKAKLKRASGGIVFSTIQKFRSEKESFECLSKRENILVLCDEAHRSQYGFEVRLDEEAQLRYGYAKYLRDALPNATYLGFSGTPIEKADTDTRRVFGEYIDIYDIARAVEDKATLPIYYESRLAKIALSAEGEEILSALDSKLSKSEEQEKINAKATRLCEIVGAKDRLQTIAKDILEHFTQRQKILQGKAMIVCMSREIAVSLYEQIVHLNPLWHNEDSTKGKIKVIITAKSDDGEKIGKHHTSKAQRSEIAKRLKSIDDELQMVIVCDMWLTGFDVPPLHTLYMDKFLSGHNLMQAIARVNRVYKDKPAGLVVDYLGIANELKNALEFYTQSGGKGAFIQEKAKIIEKMQENYEITAQMLQGINYLQYFTLNAQEKLQFIAQVLECILAQENGKKRFLDNTTRLLKSYAMALPCEEAEKIAKDVAFFDLIKRTLQKYEREEEQKSLVPQSAIRQIINDAIVSEGVVKLLDSAGIAKPNLSILSEEFLSELASHKHKNLALHTLQKLLNDELSARLSSALSAKSLIERLQKTMQKYQNNLLSVAEAIEELIALGKELVASDMQRQEMGLKDYEYAFYEAIAKNESAKEVMSKNELKELAIAIFQTLKQNVSLDWQHKESVRAKLRVAVKRVLQKYGYPPDMQKLAVDRVIEQAELVAKDLTAL</sequence>
<dbReference type="SMART" id="SM00487">
    <property type="entry name" value="DEXDc"/>
    <property type="match status" value="1"/>
</dbReference>
<evidence type="ECO:0000256" key="3">
    <source>
        <dbReference type="ARBA" id="ARBA00022722"/>
    </source>
</evidence>
<evidence type="ECO:0000256" key="4">
    <source>
        <dbReference type="ARBA" id="ARBA00022741"/>
    </source>
</evidence>
<evidence type="ECO:0000313" key="13">
    <source>
        <dbReference type="EMBL" id="XAM18369.1"/>
    </source>
</evidence>
<evidence type="ECO:0000256" key="2">
    <source>
        <dbReference type="ARBA" id="ARBA00008598"/>
    </source>
</evidence>
<feature type="coiled-coil region" evidence="11">
    <location>
        <begin position="886"/>
        <end position="920"/>
    </location>
</feature>
<dbReference type="Pfam" id="PF18766">
    <property type="entry name" value="SWI2_SNF2"/>
    <property type="match status" value="1"/>
</dbReference>
<evidence type="ECO:0000256" key="5">
    <source>
        <dbReference type="ARBA" id="ARBA00022747"/>
    </source>
</evidence>
<name>A0ABZ3F7I0_9HELI</name>
<dbReference type="Pfam" id="PF04313">
    <property type="entry name" value="HSDR_N"/>
    <property type="match status" value="1"/>
</dbReference>
<comment type="subunit">
    <text evidence="10">The type I restriction/modification system is composed of three polypeptides R, M and S.</text>
</comment>
<dbReference type="InterPro" id="IPR055180">
    <property type="entry name" value="HsdR_RecA-like_helicase_dom_2"/>
</dbReference>
<evidence type="ECO:0000259" key="12">
    <source>
        <dbReference type="PROSITE" id="PS51192"/>
    </source>
</evidence>
<dbReference type="CDD" id="cd18030">
    <property type="entry name" value="DEXHc_RE_I_HsdR"/>
    <property type="match status" value="1"/>
</dbReference>
<dbReference type="Pfam" id="PF11867">
    <property type="entry name" value="T1RH-like_C"/>
    <property type="match status" value="1"/>
</dbReference>
<dbReference type="CDD" id="cd22332">
    <property type="entry name" value="HsdR_N"/>
    <property type="match status" value="1"/>
</dbReference>
<comment type="catalytic activity">
    <reaction evidence="1 10">
        <text>Endonucleolytic cleavage of DNA to give random double-stranded fragments with terminal 5'-phosphates, ATP is simultaneously hydrolyzed.</text>
        <dbReference type="EC" id="3.1.21.3"/>
    </reaction>
</comment>
<dbReference type="RefSeq" id="WP_343353776.1">
    <property type="nucleotide sequence ID" value="NZ_CP145316.1"/>
</dbReference>
<keyword evidence="5 10" id="KW-0680">Restriction system</keyword>
<dbReference type="SUPFAM" id="SSF52540">
    <property type="entry name" value="P-loop containing nucleoside triphosphate hydrolases"/>
    <property type="match status" value="2"/>
</dbReference>
<dbReference type="Pfam" id="PF22679">
    <property type="entry name" value="T1R_D3-like"/>
    <property type="match status" value="1"/>
</dbReference>
<dbReference type="Gene3D" id="3.40.50.300">
    <property type="entry name" value="P-loop containing nucleotide triphosphate hydrolases"/>
    <property type="match status" value="2"/>
</dbReference>
<evidence type="ECO:0000256" key="10">
    <source>
        <dbReference type="RuleBase" id="RU364115"/>
    </source>
</evidence>
<dbReference type="CDD" id="cd18800">
    <property type="entry name" value="SF2_C_EcoR124I-like"/>
    <property type="match status" value="1"/>
</dbReference>
<dbReference type="Proteomes" id="UP001434737">
    <property type="component" value="Chromosome"/>
</dbReference>
<dbReference type="PROSITE" id="PS51192">
    <property type="entry name" value="HELICASE_ATP_BIND_1"/>
    <property type="match status" value="1"/>
</dbReference>
<dbReference type="InterPro" id="IPR014001">
    <property type="entry name" value="Helicase_ATP-bd"/>
</dbReference>